<evidence type="ECO:0000256" key="1">
    <source>
        <dbReference type="SAM" id="Phobius"/>
    </source>
</evidence>
<dbReference type="InterPro" id="IPR055762">
    <property type="entry name" value="DUF7338"/>
</dbReference>
<dbReference type="Proteomes" id="UP000595230">
    <property type="component" value="Segment"/>
</dbReference>
<feature type="transmembrane region" description="Helical" evidence="1">
    <location>
        <begin position="16"/>
        <end position="43"/>
    </location>
</feature>
<name>A0A7T3NBW4_9CAUD</name>
<keyword evidence="1" id="KW-0812">Transmembrane</keyword>
<protein>
    <submittedName>
        <fullName evidence="2">Uncharacterized protein</fullName>
    </submittedName>
</protein>
<evidence type="ECO:0000313" key="2">
    <source>
        <dbReference type="EMBL" id="QPX76852.1"/>
    </source>
</evidence>
<proteinExistence type="predicted"/>
<keyword evidence="1" id="KW-0472">Membrane</keyword>
<dbReference type="Pfam" id="PF24027">
    <property type="entry name" value="DUF7338"/>
    <property type="match status" value="1"/>
</dbReference>
<accession>A0A7T3NBW4</accession>
<evidence type="ECO:0000313" key="3">
    <source>
        <dbReference type="Proteomes" id="UP000595230"/>
    </source>
</evidence>
<sequence>MKTITVFSTPVPLKGFIHWCLLFVLYLLALAVAAVVTPFLPIFATKDARLPKWLDWFMMPDNDLDGDNGWKTEHTLWRKNLPPKTAQYICRVLWLYRNPLYNFSIRFLGAPKSSVKPTVKGPAWNNQTGIYKDHYWMIYYMGPSFIKGKRIKIYLGWKLKTENFDTYQLAVQFNPFKSQ</sequence>
<organism evidence="2 3">
    <name type="scientific">Serratia phage vB_SmaM_Yaphecito</name>
    <dbReference type="NCBI Taxonomy" id="2777368"/>
    <lineage>
        <taxon>Viruses</taxon>
        <taxon>Duplodnaviria</taxon>
        <taxon>Heunggongvirae</taxon>
        <taxon>Uroviricota</taxon>
        <taxon>Caudoviricetes</taxon>
        <taxon>Chimalliviridae</taxon>
        <taxon>Moabitevirus</taxon>
        <taxon>Moabitevirus moabite</taxon>
    </lineage>
</organism>
<reference evidence="2 3" key="1">
    <citation type="submission" date="2020-09" db="EMBL/GenBank/DDBJ databases">
        <authorList>
            <person name="Bustos Y."/>
            <person name="Adams S."/>
            <person name="Bishop E."/>
            <person name="Cobbley H."/>
            <person name="Haycock D."/>
            <person name="Hoopes M."/>
            <person name="Newey C."/>
            <person name="Thompson D."/>
            <person name="Carr E."/>
            <person name="Breakwell D.P."/>
            <person name="Grose J.H."/>
        </authorList>
    </citation>
    <scope>NUCLEOTIDE SEQUENCE [LARGE SCALE GENOMIC DNA]</scope>
</reference>
<keyword evidence="1" id="KW-1133">Transmembrane helix</keyword>
<dbReference type="EMBL" id="MW021758">
    <property type="protein sequence ID" value="QPX76852.1"/>
    <property type="molecule type" value="Genomic_DNA"/>
</dbReference>